<dbReference type="AlphaFoldDB" id="A0A7C5RJ35"/>
<dbReference type="PANTHER" id="PTHR30399:SF1">
    <property type="entry name" value="UTP PYROPHOSPHATASE"/>
    <property type="match status" value="1"/>
</dbReference>
<organism evidence="2">
    <name type="scientific">Fervidobacterium thailandense</name>
    <dbReference type="NCBI Taxonomy" id="1008305"/>
    <lineage>
        <taxon>Bacteria</taxon>
        <taxon>Thermotogati</taxon>
        <taxon>Thermotogota</taxon>
        <taxon>Thermotogae</taxon>
        <taxon>Thermotogales</taxon>
        <taxon>Fervidobacteriaceae</taxon>
        <taxon>Fervidobacterium</taxon>
    </lineage>
</organism>
<dbReference type="InterPro" id="IPR053136">
    <property type="entry name" value="UTP_pyrophosphatase-like"/>
</dbReference>
<dbReference type="Pfam" id="PF01863">
    <property type="entry name" value="YgjP-like"/>
    <property type="match status" value="1"/>
</dbReference>
<sequence length="58" mass="7257">MTPLEIVHYVVVHELAHLSIPNHRKEFWRRVAQIIPDYKHRRRWLKENGHKLYFLRDN</sequence>
<dbReference type="Gene3D" id="3.30.2010.10">
    <property type="entry name" value="Metalloproteases ('zincins'), catalytic domain"/>
    <property type="match status" value="1"/>
</dbReference>
<accession>A0A7C5RJ35</accession>
<comment type="caution">
    <text evidence="2">The sequence shown here is derived from an EMBL/GenBank/DDBJ whole genome shotgun (WGS) entry which is preliminary data.</text>
</comment>
<protein>
    <submittedName>
        <fullName evidence="2">M48 family peptidase</fullName>
    </submittedName>
</protein>
<dbReference type="InterPro" id="IPR002725">
    <property type="entry name" value="YgjP-like_metallopeptidase"/>
</dbReference>
<dbReference type="EMBL" id="DSZY01000013">
    <property type="protein sequence ID" value="HGU40089.1"/>
    <property type="molecule type" value="Genomic_DNA"/>
</dbReference>
<gene>
    <name evidence="2" type="ORF">ENT77_02705</name>
</gene>
<dbReference type="CDD" id="cd07344">
    <property type="entry name" value="M48_yhfN_like"/>
    <property type="match status" value="1"/>
</dbReference>
<evidence type="ECO:0000259" key="1">
    <source>
        <dbReference type="Pfam" id="PF01863"/>
    </source>
</evidence>
<name>A0A7C5RJ35_9BACT</name>
<evidence type="ECO:0000313" key="2">
    <source>
        <dbReference type="EMBL" id="HGU40089.1"/>
    </source>
</evidence>
<proteinExistence type="predicted"/>
<dbReference type="PANTHER" id="PTHR30399">
    <property type="entry name" value="UNCHARACTERIZED PROTEIN YGJP"/>
    <property type="match status" value="1"/>
</dbReference>
<reference evidence="2" key="1">
    <citation type="journal article" date="2020" name="mSystems">
        <title>Genome- and Community-Level Interaction Insights into Carbon Utilization and Element Cycling Functions of Hydrothermarchaeota in Hydrothermal Sediment.</title>
        <authorList>
            <person name="Zhou Z."/>
            <person name="Liu Y."/>
            <person name="Xu W."/>
            <person name="Pan J."/>
            <person name="Luo Z.H."/>
            <person name="Li M."/>
        </authorList>
    </citation>
    <scope>NUCLEOTIDE SEQUENCE [LARGE SCALE GENOMIC DNA]</scope>
    <source>
        <strain evidence="2">SpSt-609</strain>
    </source>
</reference>
<feature type="domain" description="YgjP-like metallopeptidase" evidence="1">
    <location>
        <begin position="1"/>
        <end position="48"/>
    </location>
</feature>